<gene>
    <name evidence="3" type="ORF">BATDEDRAFT_28327</name>
</gene>
<sequence length="285" mass="31717">MKLSIALSSILLVCSVTTANPVNPSATTSVEPSSSTAIFTATASTYPNPSPVSIAQAKKLVDFSKLSKNDMNLMEKYLKTSENYQGAKEALELEEPRKLAQEALVKRLCEKYMGLLGKYHSKSGFIYGIKAEWLKPKLNKEKKILLELEKVYQDLRLKIFDYNWILNDIGKELAKRLFGDGLDQSSIHSYMMFIKSNPRFIQSIQSTLGHMLGQQPGTEQASTSGTQSPSQHRESPSSGTHEVPKSPRSQKKSRSRAKKAYSKIKGAFGSSPNQDNTDDYEPLLD</sequence>
<evidence type="ECO:0000256" key="1">
    <source>
        <dbReference type="SAM" id="MobiDB-lite"/>
    </source>
</evidence>
<dbReference type="GeneID" id="18239582"/>
<dbReference type="Proteomes" id="UP000007241">
    <property type="component" value="Unassembled WGS sequence"/>
</dbReference>
<evidence type="ECO:0000313" key="3">
    <source>
        <dbReference type="EMBL" id="EGF76717.1"/>
    </source>
</evidence>
<name>F4PDQ0_BATDJ</name>
<feature type="compositionally biased region" description="Basic residues" evidence="1">
    <location>
        <begin position="248"/>
        <end position="262"/>
    </location>
</feature>
<feature type="signal peptide" evidence="2">
    <location>
        <begin position="1"/>
        <end position="19"/>
    </location>
</feature>
<proteinExistence type="predicted"/>
<keyword evidence="2" id="KW-0732">Signal</keyword>
<keyword evidence="4" id="KW-1185">Reference proteome</keyword>
<dbReference type="HOGENOM" id="CLU_054779_0_0_1"/>
<reference evidence="3 4" key="1">
    <citation type="submission" date="2009-12" db="EMBL/GenBank/DDBJ databases">
        <title>The draft genome of Batrachochytrium dendrobatidis.</title>
        <authorList>
            <consortium name="US DOE Joint Genome Institute (JGI-PGF)"/>
            <person name="Kuo A."/>
            <person name="Salamov A."/>
            <person name="Schmutz J."/>
            <person name="Lucas S."/>
            <person name="Pitluck S."/>
            <person name="Rosenblum E."/>
            <person name="Stajich J."/>
            <person name="Eisen M."/>
            <person name="Grigoriev I.V."/>
        </authorList>
    </citation>
    <scope>NUCLEOTIDE SEQUENCE [LARGE SCALE GENOMIC DNA]</scope>
    <source>
        <strain evidence="4">JAM81 / FGSC 10211</strain>
    </source>
</reference>
<feature type="region of interest" description="Disordered" evidence="1">
    <location>
        <begin position="212"/>
        <end position="285"/>
    </location>
</feature>
<dbReference type="InParanoid" id="F4PDQ0"/>
<dbReference type="EMBL" id="GL882895">
    <property type="protein sequence ID" value="EGF76717.1"/>
    <property type="molecule type" value="Genomic_DNA"/>
</dbReference>
<protein>
    <submittedName>
        <fullName evidence="3">Uncharacterized protein</fullName>
    </submittedName>
</protein>
<evidence type="ECO:0000313" key="4">
    <source>
        <dbReference type="Proteomes" id="UP000007241"/>
    </source>
</evidence>
<accession>F4PDQ0</accession>
<feature type="chain" id="PRO_5003312941" evidence="2">
    <location>
        <begin position="20"/>
        <end position="285"/>
    </location>
</feature>
<evidence type="ECO:0000256" key="2">
    <source>
        <dbReference type="SAM" id="SignalP"/>
    </source>
</evidence>
<feature type="compositionally biased region" description="Polar residues" evidence="1">
    <location>
        <begin position="215"/>
        <end position="240"/>
    </location>
</feature>
<dbReference type="AlphaFoldDB" id="F4PDQ0"/>
<feature type="compositionally biased region" description="Acidic residues" evidence="1">
    <location>
        <begin position="276"/>
        <end position="285"/>
    </location>
</feature>
<dbReference type="RefSeq" id="XP_006682626.1">
    <property type="nucleotide sequence ID" value="XM_006682563.1"/>
</dbReference>
<organism evidence="3 4">
    <name type="scientific">Batrachochytrium dendrobatidis (strain JAM81 / FGSC 10211)</name>
    <name type="common">Frog chytrid fungus</name>
    <dbReference type="NCBI Taxonomy" id="684364"/>
    <lineage>
        <taxon>Eukaryota</taxon>
        <taxon>Fungi</taxon>
        <taxon>Fungi incertae sedis</taxon>
        <taxon>Chytridiomycota</taxon>
        <taxon>Chytridiomycota incertae sedis</taxon>
        <taxon>Chytridiomycetes</taxon>
        <taxon>Rhizophydiales</taxon>
        <taxon>Rhizophydiales incertae sedis</taxon>
        <taxon>Batrachochytrium</taxon>
    </lineage>
</organism>